<dbReference type="Pfam" id="PF12833">
    <property type="entry name" value="HTH_18"/>
    <property type="match status" value="1"/>
</dbReference>
<proteinExistence type="predicted"/>
<dbReference type="InterPro" id="IPR014710">
    <property type="entry name" value="RmlC-like_jellyroll"/>
</dbReference>
<feature type="domain" description="HTH araC/xylS-type" evidence="6">
    <location>
        <begin position="205"/>
        <end position="303"/>
    </location>
</feature>
<gene>
    <name evidence="7" type="ORF">L1F29_25410</name>
</gene>
<dbReference type="InterPro" id="IPR009057">
    <property type="entry name" value="Homeodomain-like_sf"/>
</dbReference>
<reference evidence="7" key="1">
    <citation type="submission" date="2022-01" db="EMBL/GenBank/DDBJ databases">
        <title>Paenibacillus spongiae sp. nov., isolated from marine sponge.</title>
        <authorList>
            <person name="Li Z."/>
            <person name="Zhang M."/>
        </authorList>
    </citation>
    <scope>NUCLEOTIDE SEQUENCE</scope>
    <source>
        <strain evidence="7">PHS-Z3</strain>
    </source>
</reference>
<name>A0ABY5S7H9_9BACL</name>
<evidence type="ECO:0000256" key="3">
    <source>
        <dbReference type="ARBA" id="ARBA00023159"/>
    </source>
</evidence>
<dbReference type="Gene3D" id="2.60.120.10">
    <property type="entry name" value="Jelly Rolls"/>
    <property type="match status" value="1"/>
</dbReference>
<keyword evidence="2" id="KW-0238">DNA-binding</keyword>
<evidence type="ECO:0000313" key="8">
    <source>
        <dbReference type="Proteomes" id="UP001057877"/>
    </source>
</evidence>
<dbReference type="RefSeq" id="WP_258384838.1">
    <property type="nucleotide sequence ID" value="NZ_CP091430.1"/>
</dbReference>
<dbReference type="PRINTS" id="PR00032">
    <property type="entry name" value="HTHARAC"/>
</dbReference>
<dbReference type="InterPro" id="IPR018062">
    <property type="entry name" value="HTH_AraC-typ_CS"/>
</dbReference>
<dbReference type="SUPFAM" id="SSF51215">
    <property type="entry name" value="Regulatory protein AraC"/>
    <property type="match status" value="1"/>
</dbReference>
<dbReference type="Pfam" id="PF02311">
    <property type="entry name" value="AraC_binding"/>
    <property type="match status" value="1"/>
</dbReference>
<dbReference type="InterPro" id="IPR018060">
    <property type="entry name" value="HTH_AraC"/>
</dbReference>
<evidence type="ECO:0000313" key="7">
    <source>
        <dbReference type="EMBL" id="UVI28750.1"/>
    </source>
</evidence>
<dbReference type="SMART" id="SM00342">
    <property type="entry name" value="HTH_ARAC"/>
    <property type="match status" value="1"/>
</dbReference>
<dbReference type="InterPro" id="IPR050204">
    <property type="entry name" value="AraC_XylS_family_regulators"/>
</dbReference>
<dbReference type="Proteomes" id="UP001057877">
    <property type="component" value="Chromosome"/>
</dbReference>
<evidence type="ECO:0000256" key="1">
    <source>
        <dbReference type="ARBA" id="ARBA00023015"/>
    </source>
</evidence>
<dbReference type="Gene3D" id="1.10.10.60">
    <property type="entry name" value="Homeodomain-like"/>
    <property type="match status" value="2"/>
</dbReference>
<keyword evidence="3" id="KW-0010">Activator</keyword>
<evidence type="ECO:0000256" key="2">
    <source>
        <dbReference type="ARBA" id="ARBA00023125"/>
    </source>
</evidence>
<evidence type="ECO:0000259" key="6">
    <source>
        <dbReference type="PROSITE" id="PS01124"/>
    </source>
</evidence>
<dbReference type="InterPro" id="IPR003313">
    <property type="entry name" value="AraC-bd"/>
</dbReference>
<dbReference type="SUPFAM" id="SSF46689">
    <property type="entry name" value="Homeodomain-like"/>
    <property type="match status" value="2"/>
</dbReference>
<dbReference type="PROSITE" id="PS01124">
    <property type="entry name" value="HTH_ARAC_FAMILY_2"/>
    <property type="match status" value="1"/>
</dbReference>
<dbReference type="EMBL" id="CP091430">
    <property type="protein sequence ID" value="UVI28750.1"/>
    <property type="molecule type" value="Genomic_DNA"/>
</dbReference>
<accession>A0ABY5S7H9</accession>
<keyword evidence="8" id="KW-1185">Reference proteome</keyword>
<dbReference type="InterPro" id="IPR020449">
    <property type="entry name" value="Tscrpt_reg_AraC-type_HTH"/>
</dbReference>
<protein>
    <submittedName>
        <fullName evidence="7">AraC family transcriptional regulator</fullName>
    </submittedName>
</protein>
<evidence type="ECO:0000256" key="4">
    <source>
        <dbReference type="ARBA" id="ARBA00023163"/>
    </source>
</evidence>
<sequence length="304" mass="34606">MPDAQDAPGMNAPSKEAAGGQTARWTYTTDDNGPIPFVPEFVMMGCDDIRKAIPLDDHVHNGCFEFVLVERGIASWELEGKVYRTQAGDVFHSRPGELHRGGFNIIEPCKLWWLILEAPHHNGWLQLTPAESRWVEQSLAALPRIVHTGLKPVESFKLIRRGLDQQNEAVRSMTVRHAIHDLLMNLFQPTGSRAAIAEDLLRNFDLLIARMKREPEWRPSVQELADAVGVSQSHFYHTFQEYTGQPPITFIERLRIKEACRRLTETGDTVTNITHSLGYPSSQHFATVFKRFMGVTPTQWRTRK</sequence>
<keyword evidence="1" id="KW-0805">Transcription regulation</keyword>
<organism evidence="7 8">
    <name type="scientific">Paenibacillus spongiae</name>
    <dbReference type="NCBI Taxonomy" id="2909671"/>
    <lineage>
        <taxon>Bacteria</taxon>
        <taxon>Bacillati</taxon>
        <taxon>Bacillota</taxon>
        <taxon>Bacilli</taxon>
        <taxon>Bacillales</taxon>
        <taxon>Paenibacillaceae</taxon>
        <taxon>Paenibacillus</taxon>
    </lineage>
</organism>
<dbReference type="PANTHER" id="PTHR46796">
    <property type="entry name" value="HTH-TYPE TRANSCRIPTIONAL ACTIVATOR RHAS-RELATED"/>
    <property type="match status" value="1"/>
</dbReference>
<dbReference type="InterPro" id="IPR037923">
    <property type="entry name" value="HTH-like"/>
</dbReference>
<evidence type="ECO:0000256" key="5">
    <source>
        <dbReference type="SAM" id="MobiDB-lite"/>
    </source>
</evidence>
<keyword evidence="4" id="KW-0804">Transcription</keyword>
<dbReference type="PROSITE" id="PS00041">
    <property type="entry name" value="HTH_ARAC_FAMILY_1"/>
    <property type="match status" value="1"/>
</dbReference>
<feature type="region of interest" description="Disordered" evidence="5">
    <location>
        <begin position="1"/>
        <end position="26"/>
    </location>
</feature>